<dbReference type="PROSITE" id="PS00041">
    <property type="entry name" value="HTH_ARAC_FAMILY_1"/>
    <property type="match status" value="1"/>
</dbReference>
<name>A0A7W7AFJ2_9SPHN</name>
<comment type="caution">
    <text evidence="5">The sequence shown here is derived from an EMBL/GenBank/DDBJ whole genome shotgun (WGS) entry which is preliminary data.</text>
</comment>
<feature type="domain" description="HTH araC/xylS-type" evidence="4">
    <location>
        <begin position="220"/>
        <end position="317"/>
    </location>
</feature>
<dbReference type="PANTHER" id="PTHR43436">
    <property type="entry name" value="ARAC-FAMILY TRANSCRIPTIONAL REGULATOR"/>
    <property type="match status" value="1"/>
</dbReference>
<dbReference type="Proteomes" id="UP000574769">
    <property type="component" value="Unassembled WGS sequence"/>
</dbReference>
<dbReference type="PROSITE" id="PS01124">
    <property type="entry name" value="HTH_ARAC_FAMILY_2"/>
    <property type="match status" value="1"/>
</dbReference>
<dbReference type="SUPFAM" id="SSF46689">
    <property type="entry name" value="Homeodomain-like"/>
    <property type="match status" value="2"/>
</dbReference>
<dbReference type="Pfam" id="PF06719">
    <property type="entry name" value="AraC_N"/>
    <property type="match status" value="1"/>
</dbReference>
<dbReference type="Pfam" id="PF12833">
    <property type="entry name" value="HTH_18"/>
    <property type="match status" value="1"/>
</dbReference>
<dbReference type="PANTHER" id="PTHR43436:SF1">
    <property type="entry name" value="TRANSCRIPTIONAL REGULATORY PROTEIN"/>
    <property type="match status" value="1"/>
</dbReference>
<sequence>MRLTSDMRDRRENLPDPISHLVFDAGAAHVGGMDEMLASLCTIVDRHASGRYQPSALPRVALYKDGAAPQPVSGVYQPMMALIISGAKEIAIGDRRLRYDPASYFIATVELPASGCVKLDLPDERYLAVSLDLDSERLASVLTEVEVEPAAPEPAFAVNPVTPDLLDAWLRLLRLLDTPQDIAALAPLYEREILYRLVQGPQGSIVRQIARADSRLSQVRRAVAMIRDRFDQRIRSESLAQEAGMSTASFHRHFRTATAMSPLQYQKSLRLQEARRLIVAGRDVAAAGYAVGYESASQFSREYARLFGLPPSRDVKERMPSITGDNARAA</sequence>
<organism evidence="5 6">
    <name type="scientific">Sphingomonas abaci</name>
    <dbReference type="NCBI Taxonomy" id="237611"/>
    <lineage>
        <taxon>Bacteria</taxon>
        <taxon>Pseudomonadati</taxon>
        <taxon>Pseudomonadota</taxon>
        <taxon>Alphaproteobacteria</taxon>
        <taxon>Sphingomonadales</taxon>
        <taxon>Sphingomonadaceae</taxon>
        <taxon>Sphingomonas</taxon>
    </lineage>
</organism>
<dbReference type="GO" id="GO:0003700">
    <property type="term" value="F:DNA-binding transcription factor activity"/>
    <property type="evidence" value="ECO:0007669"/>
    <property type="project" value="InterPro"/>
</dbReference>
<evidence type="ECO:0000256" key="2">
    <source>
        <dbReference type="ARBA" id="ARBA00023125"/>
    </source>
</evidence>
<dbReference type="Gene3D" id="1.10.10.60">
    <property type="entry name" value="Homeodomain-like"/>
    <property type="match status" value="1"/>
</dbReference>
<evidence type="ECO:0000313" key="5">
    <source>
        <dbReference type="EMBL" id="MBB4616105.1"/>
    </source>
</evidence>
<evidence type="ECO:0000259" key="4">
    <source>
        <dbReference type="PROSITE" id="PS01124"/>
    </source>
</evidence>
<keyword evidence="3" id="KW-0804">Transcription</keyword>
<dbReference type="InterPro" id="IPR018062">
    <property type="entry name" value="HTH_AraC-typ_CS"/>
</dbReference>
<dbReference type="GO" id="GO:0043565">
    <property type="term" value="F:sequence-specific DNA binding"/>
    <property type="evidence" value="ECO:0007669"/>
    <property type="project" value="InterPro"/>
</dbReference>
<dbReference type="InterPro" id="IPR018060">
    <property type="entry name" value="HTH_AraC"/>
</dbReference>
<keyword evidence="2 5" id="KW-0238">DNA-binding</keyword>
<dbReference type="EMBL" id="JACHNY010000001">
    <property type="protein sequence ID" value="MBB4616105.1"/>
    <property type="molecule type" value="Genomic_DNA"/>
</dbReference>
<protein>
    <submittedName>
        <fullName evidence="5">AraC-like DNA-binding protein</fullName>
    </submittedName>
</protein>
<accession>A0A7W7AFJ2</accession>
<dbReference type="SMART" id="SM00342">
    <property type="entry name" value="HTH_ARAC"/>
    <property type="match status" value="1"/>
</dbReference>
<dbReference type="InterPro" id="IPR009057">
    <property type="entry name" value="Homeodomain-like_sf"/>
</dbReference>
<evidence type="ECO:0000256" key="1">
    <source>
        <dbReference type="ARBA" id="ARBA00023015"/>
    </source>
</evidence>
<evidence type="ECO:0000256" key="3">
    <source>
        <dbReference type="ARBA" id="ARBA00023163"/>
    </source>
</evidence>
<keyword evidence="1" id="KW-0805">Transcription regulation</keyword>
<dbReference type="InterPro" id="IPR009594">
    <property type="entry name" value="Tscrpt_reg_HTH_AraC_N"/>
</dbReference>
<dbReference type="AlphaFoldDB" id="A0A7W7AFJ2"/>
<proteinExistence type="predicted"/>
<gene>
    <name evidence="5" type="ORF">GGQ96_000211</name>
</gene>
<evidence type="ECO:0000313" key="6">
    <source>
        <dbReference type="Proteomes" id="UP000574769"/>
    </source>
</evidence>
<keyword evidence="6" id="KW-1185">Reference proteome</keyword>
<reference evidence="5 6" key="1">
    <citation type="submission" date="2020-08" db="EMBL/GenBank/DDBJ databases">
        <title>Genomic Encyclopedia of Type Strains, Phase IV (KMG-IV): sequencing the most valuable type-strain genomes for metagenomic binning, comparative biology and taxonomic classification.</title>
        <authorList>
            <person name="Goeker M."/>
        </authorList>
    </citation>
    <scope>NUCLEOTIDE SEQUENCE [LARGE SCALE GENOMIC DNA]</scope>
    <source>
        <strain evidence="5 6">DSM 15867</strain>
    </source>
</reference>